<accession>A0A285LVU9</accession>
<dbReference type="InterPro" id="IPR052336">
    <property type="entry name" value="MlaD_Phospholipid_Transporter"/>
</dbReference>
<dbReference type="GO" id="GO:0005576">
    <property type="term" value="C:extracellular region"/>
    <property type="evidence" value="ECO:0007669"/>
    <property type="project" value="TreeGrafter"/>
</dbReference>
<dbReference type="PANTHER" id="PTHR33371">
    <property type="entry name" value="INTERMEMBRANE PHOSPHOLIPID TRANSPORT SYSTEM BINDING PROTEIN MLAD-RELATED"/>
    <property type="match status" value="1"/>
</dbReference>
<evidence type="ECO:0000256" key="1">
    <source>
        <dbReference type="SAM" id="Phobius"/>
    </source>
</evidence>
<dbReference type="AlphaFoldDB" id="A0A285LVU9"/>
<keyword evidence="1" id="KW-0472">Membrane</keyword>
<keyword evidence="5" id="KW-1185">Reference proteome</keyword>
<dbReference type="EMBL" id="OBEG01000007">
    <property type="protein sequence ID" value="SNY89074.1"/>
    <property type="molecule type" value="Genomic_DNA"/>
</dbReference>
<evidence type="ECO:0000313" key="5">
    <source>
        <dbReference type="Proteomes" id="UP000219565"/>
    </source>
</evidence>
<dbReference type="STRING" id="1379680.GCA_001612615_05924"/>
<organism evidence="4 5">
    <name type="scientific">Nocardia amikacinitolerans</name>
    <dbReference type="NCBI Taxonomy" id="756689"/>
    <lineage>
        <taxon>Bacteria</taxon>
        <taxon>Bacillati</taxon>
        <taxon>Actinomycetota</taxon>
        <taxon>Actinomycetes</taxon>
        <taxon>Mycobacteriales</taxon>
        <taxon>Nocardiaceae</taxon>
        <taxon>Nocardia</taxon>
    </lineage>
</organism>
<dbReference type="Proteomes" id="UP000219565">
    <property type="component" value="Unassembled WGS sequence"/>
</dbReference>
<evidence type="ECO:0000259" key="2">
    <source>
        <dbReference type="Pfam" id="PF02470"/>
    </source>
</evidence>
<dbReference type="PANTHER" id="PTHR33371:SF18">
    <property type="entry name" value="MCE-FAMILY PROTEIN MCE3C"/>
    <property type="match status" value="1"/>
</dbReference>
<dbReference type="NCBIfam" id="TIGR00996">
    <property type="entry name" value="Mtu_fam_mce"/>
    <property type="match status" value="1"/>
</dbReference>
<reference evidence="5" key="1">
    <citation type="submission" date="2017-09" db="EMBL/GenBank/DDBJ databases">
        <authorList>
            <person name="Varghese N."/>
            <person name="Submissions S."/>
        </authorList>
    </citation>
    <scope>NUCLEOTIDE SEQUENCE [LARGE SCALE GENOMIC DNA]</scope>
    <source>
        <strain evidence="5">DSM 45537</strain>
    </source>
</reference>
<feature type="domain" description="Mammalian cell entry C-terminal" evidence="3">
    <location>
        <begin position="121"/>
        <end position="306"/>
    </location>
</feature>
<sequence>MCPGMNEQRSPAVTIGIVGIVVAIAVALSALQFDRLPFIRGGALYTAHFADAGGLVPGDPVQVAGVRSGRVDDVELDGAKVLVKFTLDESIILGDKTSAAIKTNTVLGRKSLELLPQGSGALRRDDTIPLDRTTSPYSLNEALGDLAGTVHGLDMQKVDETLDALSATFADTPAPLRAALDGVTQLSRSINARDEALSELLRRAQNVTKILSDRSTQINALLLDGNELLGELDRRRTAIGQLIVYVNSLAQQLSGLVADNEAQLKPALDRLNSVLGLLQRNRDNLTQALDGLGPFAAALGEQVGNGPWFNAYVVNATSVGLQPLVDALVWPQHLPDDLRNFFLNPPPSIGPAVQEPPR</sequence>
<dbReference type="Pfam" id="PF02470">
    <property type="entry name" value="MlaD"/>
    <property type="match status" value="1"/>
</dbReference>
<evidence type="ECO:0000313" key="4">
    <source>
        <dbReference type="EMBL" id="SNY89074.1"/>
    </source>
</evidence>
<protein>
    <submittedName>
        <fullName evidence="4">Phospholipid/cholesterol/gamma-HCH transport system substrate-binding protein</fullName>
    </submittedName>
</protein>
<name>A0A285LVU9_9NOCA</name>
<proteinExistence type="predicted"/>
<dbReference type="PRINTS" id="PR01782">
    <property type="entry name" value="MCEVIRFACTOR"/>
</dbReference>
<feature type="domain" description="Mce/MlaD" evidence="2">
    <location>
        <begin position="44"/>
        <end position="116"/>
    </location>
</feature>
<keyword evidence="1" id="KW-1133">Transmembrane helix</keyword>
<gene>
    <name evidence="4" type="ORF">SAMN04244553_6073</name>
</gene>
<dbReference type="Pfam" id="PF11887">
    <property type="entry name" value="Mce4_CUP1"/>
    <property type="match status" value="1"/>
</dbReference>
<evidence type="ECO:0000259" key="3">
    <source>
        <dbReference type="Pfam" id="PF11887"/>
    </source>
</evidence>
<keyword evidence="1" id="KW-0812">Transmembrane</keyword>
<dbReference type="InterPro" id="IPR005693">
    <property type="entry name" value="Mce"/>
</dbReference>
<dbReference type="InterPro" id="IPR024516">
    <property type="entry name" value="Mce_C"/>
</dbReference>
<dbReference type="InterPro" id="IPR003399">
    <property type="entry name" value="Mce/MlaD"/>
</dbReference>
<feature type="transmembrane region" description="Helical" evidence="1">
    <location>
        <begin position="12"/>
        <end position="31"/>
    </location>
</feature>